<evidence type="ECO:0000256" key="3">
    <source>
        <dbReference type="ARBA" id="ARBA00023157"/>
    </source>
</evidence>
<dbReference type="InterPro" id="IPR022409">
    <property type="entry name" value="PKD/Chitinase_dom"/>
</dbReference>
<evidence type="ECO:0000259" key="6">
    <source>
        <dbReference type="PROSITE" id="PS50093"/>
    </source>
</evidence>
<feature type="domain" description="P/Homo B" evidence="7">
    <location>
        <begin position="272"/>
        <end position="452"/>
    </location>
</feature>
<dbReference type="Gene3D" id="2.60.40.10">
    <property type="entry name" value="Immunoglobulins"/>
    <property type="match status" value="3"/>
</dbReference>
<dbReference type="PROSITE" id="PS01180">
    <property type="entry name" value="CUB"/>
    <property type="match status" value="1"/>
</dbReference>
<dbReference type="InterPro" id="IPR000859">
    <property type="entry name" value="CUB_dom"/>
</dbReference>
<dbReference type="InterPro" id="IPR002884">
    <property type="entry name" value="P_dom"/>
</dbReference>
<proteinExistence type="predicted"/>
<dbReference type="SUPFAM" id="SSF49785">
    <property type="entry name" value="Galactose-binding domain-like"/>
    <property type="match status" value="1"/>
</dbReference>
<dbReference type="InterPro" id="IPR026341">
    <property type="entry name" value="T9SS_type_B"/>
</dbReference>
<dbReference type="CDD" id="cd00146">
    <property type="entry name" value="PKD"/>
    <property type="match status" value="1"/>
</dbReference>
<feature type="chain" id="PRO_5015712519" description="PKD domain-containing protein" evidence="4">
    <location>
        <begin position="22"/>
        <end position="2970"/>
    </location>
</feature>
<dbReference type="Pfam" id="PF13585">
    <property type="entry name" value="CHU_C"/>
    <property type="match status" value="1"/>
</dbReference>
<dbReference type="SUPFAM" id="SSF49854">
    <property type="entry name" value="Spermadhesin, CUB domain"/>
    <property type="match status" value="1"/>
</dbReference>
<evidence type="ECO:0000256" key="1">
    <source>
        <dbReference type="ARBA" id="ARBA00022670"/>
    </source>
</evidence>
<keyword evidence="4" id="KW-0732">Signal</keyword>
<dbReference type="SMART" id="SM00042">
    <property type="entry name" value="CUB"/>
    <property type="match status" value="1"/>
</dbReference>
<dbReference type="Proteomes" id="UP000245370">
    <property type="component" value="Unassembled WGS sequence"/>
</dbReference>
<dbReference type="PROSITE" id="PS51829">
    <property type="entry name" value="P_HOMO_B"/>
    <property type="match status" value="1"/>
</dbReference>
<dbReference type="GO" id="GO:0006508">
    <property type="term" value="P:proteolysis"/>
    <property type="evidence" value="ECO:0007669"/>
    <property type="project" value="UniProtKB-KW"/>
</dbReference>
<dbReference type="CDD" id="cd00041">
    <property type="entry name" value="CUB"/>
    <property type="match status" value="1"/>
</dbReference>
<evidence type="ECO:0000256" key="2">
    <source>
        <dbReference type="ARBA" id="ARBA00022801"/>
    </source>
</evidence>
<dbReference type="PROSITE" id="PS50093">
    <property type="entry name" value="PKD"/>
    <property type="match status" value="2"/>
</dbReference>
<feature type="signal peptide" evidence="4">
    <location>
        <begin position="1"/>
        <end position="21"/>
    </location>
</feature>
<feature type="domain" description="PKD" evidence="6">
    <location>
        <begin position="2789"/>
        <end position="2838"/>
    </location>
</feature>
<reference evidence="8 9" key="1">
    <citation type="submission" date="2018-05" db="EMBL/GenBank/DDBJ databases">
        <title>Brumimicrobium oceani sp. nov., isolated from coastal sediment.</title>
        <authorList>
            <person name="Kou Y."/>
        </authorList>
    </citation>
    <scope>NUCLEOTIDE SEQUENCE [LARGE SCALE GENOMIC DNA]</scope>
    <source>
        <strain evidence="8 9">C305</strain>
    </source>
</reference>
<keyword evidence="3" id="KW-1015">Disulfide bond</keyword>
<dbReference type="Pfam" id="PF18911">
    <property type="entry name" value="PKD_4"/>
    <property type="match status" value="1"/>
</dbReference>
<evidence type="ECO:0000256" key="4">
    <source>
        <dbReference type="SAM" id="SignalP"/>
    </source>
</evidence>
<gene>
    <name evidence="8" type="ORF">DIT68_04300</name>
</gene>
<dbReference type="InterPro" id="IPR000601">
    <property type="entry name" value="PKD_dom"/>
</dbReference>
<dbReference type="Gene3D" id="2.60.120.290">
    <property type="entry name" value="Spermadhesin, CUB domain"/>
    <property type="match status" value="1"/>
</dbReference>
<dbReference type="InterPro" id="IPR008979">
    <property type="entry name" value="Galactose-bd-like_sf"/>
</dbReference>
<keyword evidence="9" id="KW-1185">Reference proteome</keyword>
<evidence type="ECO:0000259" key="7">
    <source>
        <dbReference type="PROSITE" id="PS51829"/>
    </source>
</evidence>
<evidence type="ECO:0000259" key="5">
    <source>
        <dbReference type="PROSITE" id="PS01180"/>
    </source>
</evidence>
<feature type="domain" description="CUB" evidence="5">
    <location>
        <begin position="28"/>
        <end position="154"/>
    </location>
</feature>
<protein>
    <recommendedName>
        <fullName evidence="10">PKD domain-containing protein</fullName>
    </recommendedName>
</protein>
<dbReference type="SMART" id="SM00089">
    <property type="entry name" value="PKD"/>
    <property type="match status" value="2"/>
</dbReference>
<reference evidence="8 9" key="2">
    <citation type="submission" date="2018-05" db="EMBL/GenBank/DDBJ databases">
        <authorList>
            <person name="Lanie J.A."/>
            <person name="Ng W.-L."/>
            <person name="Kazmierczak K.M."/>
            <person name="Andrzejewski T.M."/>
            <person name="Davidsen T.M."/>
            <person name="Wayne K.J."/>
            <person name="Tettelin H."/>
            <person name="Glass J.I."/>
            <person name="Rusch D."/>
            <person name="Podicherti R."/>
            <person name="Tsui H.-C.T."/>
            <person name="Winkler M.E."/>
        </authorList>
    </citation>
    <scope>NUCLEOTIDE SEQUENCE [LARGE SCALE GENOMIC DNA]</scope>
    <source>
        <strain evidence="8 9">C305</strain>
    </source>
</reference>
<evidence type="ECO:0008006" key="10">
    <source>
        <dbReference type="Google" id="ProtNLM"/>
    </source>
</evidence>
<accession>A0A2U2XF96</accession>
<sequence length="2970" mass="313640">MKHISIIIFFFILIGANSIFAQNFNMTDGDTITTCTGMFYDTGGPSGNYTNGENLTYTICPSNGMSTRVDFVSFNTEFYYDQFTIYDGDNVGAPPIGTYSGATGPGFVEASPSNASGCLTFVFTANLSGSNVGWEGVISCKPACQDFSSNFSFSPAPDPDGVIRICQGTTVSMTGSGTYPFNNTEYTQSDATSTFSWSTQDGVNPVGQNVSHTFNNDGGYLIQLQMEDIEGCSNTNITNQEIRVSTTPEFTGTEAVPEEICIGDQSVLTGVVTPVTFDRICDQPVFPPIALPDGTGVSYSTSVNIECFLPNQSLTDIDDLLSICVNMEHSFLGDLGVIIECPSGQTVNLVDFNFGVGAHLGSPIDNDNFPFAQGIGFDYCWTPNATNGTLAANGTSGISIPAGSYESENPMDALVGCDLNGVWTLTFTDDWASDNGFVFDWSLNFNTGIIPPSIAFTPVIVSENWQADPTIVSGTNPINVEPPALGSSCYTYEATDNFGCSYDTTICVNVNPFPIINPIPDVNQCLPYTLPAITGANLSGSEAYYTGTGGTGTQYNPGDIISSTTTMYIYDSGLPAFCEDETSFLITIYPVTLTINCPPNLTANCNISEQPPYANLTAFENAGGSVSVSAGASILPSTFTLLSEVSDNNSCPETVTRTYQIQDDCGNTETCTQIITINDDINPTGTAPAGMAFQCVTDIPAANSSLVTNVNDNCTAHPIVTHLGDVSDGNTCPEIITRTYRITDNCGNFTDLTQDFTINDDILPTGTAPADITVQCIGDVPLPNVLEITDEADNCTVNPIVTHVSDVSDGNTCPEIITRTYNITDDCGNNIDVVQTITVSDDIAPTGTAPANVTVQCVGDVPMADVNLITDEADNCTTNPIVTFVGDVSDGNTCPEQITRTYRITDDCGNSTDLIQLITINDDINPTGTAPADLTVQCIDDVPANDISLITDEADNCTVNPTVTFVGDVSNGNTCPELITRTYRITDDCGNFTDLNQIITVNDDIHPTGTAPANVTVQCIGDVPIPDVSLITDEADNCTVNPIVTHVSDVSDGNACPEIITRTYNIADDCGNNIDVVQTITVNDDIFPTGTAPADLAVQCIGDVPIPDVLEIADEADNCTVNPIVTHVSDISDGNTCPEVITRTYNIADDCGNNIDVVQTITVNDDILPTGTAPADLTVQCIGDVPIPNVLEITDEADNCTVNPIVTHVSDVSDGNTCPEIITRTYNIADDCGNNIDVIQTITVNDDIAPTGTAPANVTVQCIGDVPLPNVLEITDEADNCTVNPIVTHVSDVSDGNTCPEQITRTYRITDDCGNFTDLVQFITINDDILPTGTAPVDLTVQCIGDVPVHDISLITDEADNCTVNPTVTFVSDVSDGNTCPEVITRTYNIADDCGNNIDVVQTITVNDDVNPTASNPAPLVVQCLTDVPPVDISVVTDEADNCTVNPIVAFSSESTDGNSCNGEIISRIYSVTDDCGNSINVTHEITIASYTPTFTVSGTGTGSCGGSDGTITLSGLDPNTSYEMSYDGGPTNTITTNAAGEYVITGLIAGSYTNFTVSDIDCPSCTTTENVSININDPTSGLIDAGPDAFYCEGTTIVLSANNPDGAILSWDNGITDGVGFVPPVGVTYYTVTADLTNCFSSDQVMITVSPAITDITCPGDLTAVCDISEQAAYANFDEFIAAGGSATIPAGGIIDSSSFILLSEVSNGNSCPKIITRTYQIADTCGVTVSCSQDIVINDLINPTATAPSDTTVQCIGDVPAVDITAITDEADNCTANPIVTHVSDVSDGNLCPETITRTYNIADACGNNIDVIQIITVDDDINPTGTAPADVTLQCIEDLPAADINLITDEADNCTAIPTVTHVSDVSDGNTCPEIITRTYNIADDCGNSINVLQTFTINDTILPTGTAPADVALQCLADLPAVDVLAITDEADNCTVNPTVTHVSDVSDGNTCPEVITRTYNIADDCGNNIDLVQTFTINDDILPTGSAAPLAVQCIGDVPAPDVNYITDEADNCTVNPTVTHVSDVSDGNTCPEVITRTYNIADDCGNNIDVTQIITINDTILPTGTAPADVTVQCISDVPAVDISAITDEADNCTVIPIVTHVSDVSDGNTCPEIITRTYNIADDCGNNIDVVQTITINDDIAPTATAPSDTTVQCIGDVPMADIALITDEVDNCTANPAVIHLSDISDGNTCPEVITRTYRITDDCGNNTDITQIITINDTILPTGTAPADLAFQCLSDIPAADINAITDEADNCTVNPIVTHVGDVSDGNTCPEVITRTYNIADSCGNNIDVTQVFTINDTLLPTGTAPADLALQCLADVPAVDVLAITDEADNCTVNPIVTHVSDVSDGNTCPEVIVRTYNIADSCGNNIDVTQTFTINDDILPTASNASDLTVECSSDVPAVNISVITDEADNCTANPTVAFVSESTDGNTCNGEVITRIYSVTDDCGNSIDVSHTITIDSYTPPTFTLSSTGPTTCSGSDGTITLSGLGVSTNYQLSYDGGASNPITTNAAGEYVITGLTAGSYIDFTVYDEDCPTCFVTVTETINLSDPDAPAIDAGLDQEHCEEALVILNAINPENANISWDNGVVDGVGFVSPVGTTNYTVTAELANCFSSDVVSVLIHPAPAVSAGSDIDGCLDSEFVLTGSGASSYVWDNGVVDGVGFSQGEGTTTYSVIGTSIHGCKNIDQVDITVHPFPIVDFMADTLTGCYPLEVNFTSLLHELTDICTFTINGETMTPGITANYTFNTVKCYDIQLRVESQYGCITDYSKADYICVGEYPTADFSVNPTPLTSFETAASFTNESIGSETYNWSFGDGETSVLTDPTHNYSPEKEEVKAYTVELIAYSDYGCADTVYKALPYVADLVYYIPNSFTPNADINNETFKPVFHSGYDPKNYQLTIFNRWGELLFESNDVNYGWDGSYGVDGGRLVQDGVYIWKIEFKKESDTERIEISGHVNLIR</sequence>
<keyword evidence="1" id="KW-0645">Protease</keyword>
<dbReference type="InterPro" id="IPR035986">
    <property type="entry name" value="PKD_dom_sf"/>
</dbReference>
<evidence type="ECO:0000313" key="9">
    <source>
        <dbReference type="Proteomes" id="UP000245370"/>
    </source>
</evidence>
<dbReference type="InterPro" id="IPR035914">
    <property type="entry name" value="Sperma_CUB_dom_sf"/>
</dbReference>
<dbReference type="EMBL" id="QFRJ01000002">
    <property type="protein sequence ID" value="PWH86465.1"/>
    <property type="molecule type" value="Genomic_DNA"/>
</dbReference>
<dbReference type="InterPro" id="IPR013783">
    <property type="entry name" value="Ig-like_fold"/>
</dbReference>
<dbReference type="Gene3D" id="2.60.120.260">
    <property type="entry name" value="Galactose-binding domain-like"/>
    <property type="match status" value="1"/>
</dbReference>
<name>A0A2U2XF96_9FLAO</name>
<keyword evidence="2" id="KW-0378">Hydrolase</keyword>
<organism evidence="8 9">
    <name type="scientific">Brumimicrobium oceani</name>
    <dbReference type="NCBI Taxonomy" id="2100725"/>
    <lineage>
        <taxon>Bacteria</taxon>
        <taxon>Pseudomonadati</taxon>
        <taxon>Bacteroidota</taxon>
        <taxon>Flavobacteriia</taxon>
        <taxon>Flavobacteriales</taxon>
        <taxon>Crocinitomicaceae</taxon>
        <taxon>Brumimicrobium</taxon>
    </lineage>
</organism>
<feature type="domain" description="PKD" evidence="6">
    <location>
        <begin position="187"/>
        <end position="249"/>
    </location>
</feature>
<evidence type="ECO:0000313" key="8">
    <source>
        <dbReference type="EMBL" id="PWH86465.1"/>
    </source>
</evidence>
<dbReference type="NCBIfam" id="TIGR04131">
    <property type="entry name" value="Bac_Flav_CTERM"/>
    <property type="match status" value="1"/>
</dbReference>
<dbReference type="SUPFAM" id="SSF49299">
    <property type="entry name" value="PKD domain"/>
    <property type="match status" value="3"/>
</dbReference>
<dbReference type="GO" id="GO:0004252">
    <property type="term" value="F:serine-type endopeptidase activity"/>
    <property type="evidence" value="ECO:0007669"/>
    <property type="project" value="InterPro"/>
</dbReference>
<comment type="caution">
    <text evidence="8">The sequence shown here is derived from an EMBL/GenBank/DDBJ whole genome shotgun (WGS) entry which is preliminary data.</text>
</comment>